<reference evidence="4 5" key="1">
    <citation type="submission" date="2020-05" db="EMBL/GenBank/DDBJ databases">
        <title>Identification and distribution of gene clusters putatively required for synthesis of sphingolipid metabolism inhibitors in phylogenetically diverse species of the filamentous fungus Fusarium.</title>
        <authorList>
            <person name="Kim H.-S."/>
            <person name="Busman M."/>
            <person name="Brown D.W."/>
            <person name="Divon H."/>
            <person name="Uhlig S."/>
            <person name="Proctor R.H."/>
        </authorList>
    </citation>
    <scope>NUCLEOTIDE SEQUENCE [LARGE SCALE GENOMIC DNA]</scope>
    <source>
        <strain evidence="4 5">NRRL 20693</strain>
    </source>
</reference>
<dbReference type="GO" id="GO:0000981">
    <property type="term" value="F:DNA-binding transcription factor activity, RNA polymerase II-specific"/>
    <property type="evidence" value="ECO:0007669"/>
    <property type="project" value="InterPro"/>
</dbReference>
<dbReference type="AlphaFoldDB" id="A0A8H5TFF1"/>
<keyword evidence="5" id="KW-1185">Reference proteome</keyword>
<evidence type="ECO:0000313" key="4">
    <source>
        <dbReference type="EMBL" id="KAF5671215.1"/>
    </source>
</evidence>
<dbReference type="InterPro" id="IPR036864">
    <property type="entry name" value="Zn2-C6_fun-type_DNA-bd_sf"/>
</dbReference>
<comment type="caution">
    <text evidence="4">The sequence shown here is derived from an EMBL/GenBank/DDBJ whole genome shotgun (WGS) entry which is preliminary data.</text>
</comment>
<feature type="compositionally biased region" description="Low complexity" evidence="2">
    <location>
        <begin position="532"/>
        <end position="542"/>
    </location>
</feature>
<dbReference type="EMBL" id="JAAGWQ010000069">
    <property type="protein sequence ID" value="KAF5671215.1"/>
    <property type="molecule type" value="Genomic_DNA"/>
</dbReference>
<comment type="similarity">
    <text evidence="1">Belongs to the tpcK family.</text>
</comment>
<proteinExistence type="inferred from homology"/>
<evidence type="ECO:0000259" key="3">
    <source>
        <dbReference type="Pfam" id="PF07110"/>
    </source>
</evidence>
<feature type="compositionally biased region" description="Polar residues" evidence="2">
    <location>
        <begin position="243"/>
        <end position="252"/>
    </location>
</feature>
<feature type="region of interest" description="Disordered" evidence="2">
    <location>
        <begin position="518"/>
        <end position="542"/>
    </location>
</feature>
<dbReference type="Pfam" id="PF07110">
    <property type="entry name" value="EthD"/>
    <property type="match status" value="1"/>
</dbReference>
<dbReference type="GO" id="GO:0008270">
    <property type="term" value="F:zinc ion binding"/>
    <property type="evidence" value="ECO:0007669"/>
    <property type="project" value="InterPro"/>
</dbReference>
<evidence type="ECO:0000313" key="5">
    <source>
        <dbReference type="Proteomes" id="UP000567885"/>
    </source>
</evidence>
<dbReference type="InterPro" id="IPR009799">
    <property type="entry name" value="EthD_dom"/>
</dbReference>
<dbReference type="GO" id="GO:0016491">
    <property type="term" value="F:oxidoreductase activity"/>
    <property type="evidence" value="ECO:0007669"/>
    <property type="project" value="InterPro"/>
</dbReference>
<feature type="domain" description="EthD" evidence="3">
    <location>
        <begin position="20"/>
        <end position="114"/>
    </location>
</feature>
<dbReference type="Proteomes" id="UP000567885">
    <property type="component" value="Unassembled WGS sequence"/>
</dbReference>
<sequence>MASRDVLKVAALHYKDASKTDEEFEKHIHENINPAWVKLVKRHEVFKYTVTFCPCEVSESLAKTVERVRPGWTVIDSHAVLTYWVRDMKHMLALTGDPDYQELGRTTEAGWIDSSRGEIMVGYEKVYVEDGEIVDHRGGSQSRQVPDVSVWLMIEDRMPRLGLYFRFKSPVARPGAQSDLEGRAPVIAPHALESTHRSAYIWALCRYLKVRCEKDSHSPSVRCVRCSKAGAMCVHNPRRRSGRPSSTNNLLNSVPRDADAGPSEALSLDMEFCADSLPQNWPSHKSMCRDVTLRGSSAPQNLSWLNARSASTGQALNYFMEHGEDEDHIPLFDHVPLDHGLNMFDDVAVAMGLPAEGLKSDARDAMEIDMQVLTELNIRAYRLMASGGTSFTEDLCAMTRSVLKILTEMAATAREQKNGDYRERDHQSPRTSISLVLQAVSVCEQIYSAFIHVCTVLHNGLETDTDPSCGKDANDRISDTQAVMTVELINYLFEKLSRAQKQLLETAFAVEDASLQGVESPKVDDPATSPKLSLPSNASSNYSSTTGVITIMLNRTCGKHPQLQNAIQTVRDLTRGRDGI</sequence>
<name>A0A8H5TFF1_FUSHE</name>
<feature type="region of interest" description="Disordered" evidence="2">
    <location>
        <begin position="237"/>
        <end position="258"/>
    </location>
</feature>
<dbReference type="Gene3D" id="4.10.240.10">
    <property type="entry name" value="Zn(2)-C6 fungal-type DNA-binding domain"/>
    <property type="match status" value="1"/>
</dbReference>
<organism evidence="4 5">
    <name type="scientific">Fusarium heterosporum</name>
    <dbReference type="NCBI Taxonomy" id="42747"/>
    <lineage>
        <taxon>Eukaryota</taxon>
        <taxon>Fungi</taxon>
        <taxon>Dikarya</taxon>
        <taxon>Ascomycota</taxon>
        <taxon>Pezizomycotina</taxon>
        <taxon>Sordariomycetes</taxon>
        <taxon>Hypocreomycetidae</taxon>
        <taxon>Hypocreales</taxon>
        <taxon>Nectriaceae</taxon>
        <taxon>Fusarium</taxon>
        <taxon>Fusarium heterosporum species complex</taxon>
    </lineage>
</organism>
<gene>
    <name evidence="4" type="ORF">FHETE_4185</name>
</gene>
<evidence type="ECO:0000256" key="1">
    <source>
        <dbReference type="ARBA" id="ARBA00005986"/>
    </source>
</evidence>
<evidence type="ECO:0000256" key="2">
    <source>
        <dbReference type="SAM" id="MobiDB-lite"/>
    </source>
</evidence>
<protein>
    <submittedName>
        <fullName evidence="4">Dimeric alpha-beta barrel</fullName>
    </submittedName>
</protein>
<accession>A0A8H5TFF1</accession>
<dbReference type="OrthoDB" id="3183782at2759"/>